<dbReference type="EMBL" id="MLJW01002862">
    <property type="protein sequence ID" value="OIQ73458.1"/>
    <property type="molecule type" value="Genomic_DNA"/>
</dbReference>
<reference evidence="1" key="1">
    <citation type="submission" date="2016-10" db="EMBL/GenBank/DDBJ databases">
        <title>Sequence of Gallionella enrichment culture.</title>
        <authorList>
            <person name="Poehlein A."/>
            <person name="Muehling M."/>
            <person name="Daniel R."/>
        </authorList>
    </citation>
    <scope>NUCLEOTIDE SEQUENCE</scope>
</reference>
<proteinExistence type="predicted"/>
<name>A0A1J5PQP1_9ZZZZ</name>
<organism evidence="1">
    <name type="scientific">mine drainage metagenome</name>
    <dbReference type="NCBI Taxonomy" id="410659"/>
    <lineage>
        <taxon>unclassified sequences</taxon>
        <taxon>metagenomes</taxon>
        <taxon>ecological metagenomes</taxon>
    </lineage>
</organism>
<comment type="caution">
    <text evidence="1">The sequence shown here is derived from an EMBL/GenBank/DDBJ whole genome shotgun (WGS) entry which is preliminary data.</text>
</comment>
<sequence length="257" mass="29024">MPPQQAADAHEQFLLNHRLEDIVGDAKIEQFHAARFIIECRHRNDGRIPFFAQVPSYLIDESQAAHRSIEHDVGQHDVVVVLREVLPGLCRRSECVDREPLALQNRRQQHPLARAILDIQHPTFNAAIGVREAPDEGQQLLDIVSMKDFGHAKRQRFGQGILGIVASQQHEWLAGVFRQETYLSAKLGAFHVTEMKTRADEVDILPRDQIQRFLTIAAGQQFTVSFAERSPEQALKGFAVINQENFAGGCFTLELHA</sequence>
<protein>
    <submittedName>
        <fullName evidence="1">Uncharacterized protein</fullName>
    </submittedName>
</protein>
<accession>A0A1J5PQP1</accession>
<dbReference type="AlphaFoldDB" id="A0A1J5PQP1"/>
<gene>
    <name evidence="1" type="ORF">GALL_449050</name>
</gene>
<evidence type="ECO:0000313" key="1">
    <source>
        <dbReference type="EMBL" id="OIQ73458.1"/>
    </source>
</evidence>